<dbReference type="EMBL" id="JANRMI010000001">
    <property type="protein sequence ID" value="MDG0815639.1"/>
    <property type="molecule type" value="Genomic_DNA"/>
</dbReference>
<evidence type="ECO:0000313" key="3">
    <source>
        <dbReference type="Proteomes" id="UP001152321"/>
    </source>
</evidence>
<feature type="signal peptide" evidence="1">
    <location>
        <begin position="1"/>
        <end position="28"/>
    </location>
</feature>
<evidence type="ECO:0000256" key="1">
    <source>
        <dbReference type="SAM" id="SignalP"/>
    </source>
</evidence>
<name>A0ABT6DFL2_9BACT</name>
<protein>
    <submittedName>
        <fullName evidence="2">Uncharacterized protein</fullName>
    </submittedName>
</protein>
<proteinExistence type="predicted"/>
<reference evidence="2" key="1">
    <citation type="submission" date="2022-08" db="EMBL/GenBank/DDBJ databases">
        <title>Novel Bdellovibrio Species Isolated from Svalbard: Designation Bdellovibrio svalbardensis.</title>
        <authorList>
            <person name="Mitchell R.J."/>
            <person name="Choi S.Y."/>
        </authorList>
    </citation>
    <scope>NUCLEOTIDE SEQUENCE</scope>
    <source>
        <strain evidence="2">PAP01</strain>
    </source>
</reference>
<dbReference type="Proteomes" id="UP001152321">
    <property type="component" value="Unassembled WGS sequence"/>
</dbReference>
<dbReference type="RefSeq" id="WP_277577113.1">
    <property type="nucleotide sequence ID" value="NZ_JANRMI010000001.1"/>
</dbReference>
<organism evidence="2 3">
    <name type="scientific">Bdellovibrio svalbardensis</name>
    <dbReference type="NCBI Taxonomy" id="2972972"/>
    <lineage>
        <taxon>Bacteria</taxon>
        <taxon>Pseudomonadati</taxon>
        <taxon>Bdellovibrionota</taxon>
        <taxon>Bdellovibrionia</taxon>
        <taxon>Bdellovibrionales</taxon>
        <taxon>Pseudobdellovibrionaceae</taxon>
        <taxon>Bdellovibrio</taxon>
    </lineage>
</organism>
<sequence>MTKGTFTKAAISGLLAAGALSVSLQAHGADSQKPDAATAEGECHGVNSCKGKGDCGGKGHGCAGKNSCKGKGWLRMTKEKCEAAHGKFKADKGA</sequence>
<gene>
    <name evidence="2" type="ORF">NWE73_04630</name>
</gene>
<evidence type="ECO:0000313" key="2">
    <source>
        <dbReference type="EMBL" id="MDG0815639.1"/>
    </source>
</evidence>
<accession>A0ABT6DFL2</accession>
<comment type="caution">
    <text evidence="2">The sequence shown here is derived from an EMBL/GenBank/DDBJ whole genome shotgun (WGS) entry which is preliminary data.</text>
</comment>
<keyword evidence="1" id="KW-0732">Signal</keyword>
<keyword evidence="3" id="KW-1185">Reference proteome</keyword>
<feature type="chain" id="PRO_5046508309" evidence="1">
    <location>
        <begin position="29"/>
        <end position="94"/>
    </location>
</feature>